<gene>
    <name evidence="7" type="ORF">SAMN04487779_1002130</name>
</gene>
<evidence type="ECO:0000313" key="7">
    <source>
        <dbReference type="EMBL" id="SDC70760.1"/>
    </source>
</evidence>
<reference evidence="7 8" key="1">
    <citation type="submission" date="2016-10" db="EMBL/GenBank/DDBJ databases">
        <authorList>
            <person name="de Groot N.N."/>
        </authorList>
    </citation>
    <scope>NUCLEOTIDE SEQUENCE [LARGE SCALE GENOMIC DNA]</scope>
    <source>
        <strain evidence="7 8">CPCC 100156</strain>
    </source>
</reference>
<evidence type="ECO:0000313" key="8">
    <source>
        <dbReference type="Proteomes" id="UP000198925"/>
    </source>
</evidence>
<keyword evidence="8" id="KW-1185">Reference proteome</keyword>
<feature type="active site" description="Nucleophile" evidence="6">
    <location>
        <position position="398"/>
    </location>
</feature>
<dbReference type="Pfam" id="PF05958">
    <property type="entry name" value="tRNA_U5-meth_tr"/>
    <property type="match status" value="1"/>
</dbReference>
<dbReference type="SUPFAM" id="SSF50249">
    <property type="entry name" value="Nucleic acid-binding proteins"/>
    <property type="match status" value="1"/>
</dbReference>
<dbReference type="SUPFAM" id="SSF53335">
    <property type="entry name" value="S-adenosyl-L-methionine-dependent methyltransferases"/>
    <property type="match status" value="1"/>
</dbReference>
<dbReference type="Gene3D" id="3.40.50.150">
    <property type="entry name" value="Vaccinia Virus protein VP39"/>
    <property type="match status" value="1"/>
</dbReference>
<dbReference type="EMBL" id="FMZX01000002">
    <property type="protein sequence ID" value="SDC70760.1"/>
    <property type="molecule type" value="Genomic_DNA"/>
</dbReference>
<organism evidence="7 8">
    <name type="scientific">Belnapia rosea</name>
    <dbReference type="NCBI Taxonomy" id="938405"/>
    <lineage>
        <taxon>Bacteria</taxon>
        <taxon>Pseudomonadati</taxon>
        <taxon>Pseudomonadota</taxon>
        <taxon>Alphaproteobacteria</taxon>
        <taxon>Acetobacterales</taxon>
        <taxon>Roseomonadaceae</taxon>
        <taxon>Belnapia</taxon>
    </lineage>
</organism>
<keyword evidence="1" id="KW-0479">Metal-binding</keyword>
<dbReference type="STRING" id="938405.SAMN02927895_02874"/>
<name>A0A1G6NS19_9PROT</name>
<dbReference type="GO" id="GO:0070041">
    <property type="term" value="F:rRNA (uridine-C5-)-methyltransferase activity"/>
    <property type="evidence" value="ECO:0007669"/>
    <property type="project" value="TreeGrafter"/>
</dbReference>
<dbReference type="InterPro" id="IPR029063">
    <property type="entry name" value="SAM-dependent_MTases_sf"/>
</dbReference>
<comment type="similarity">
    <text evidence="6">Belongs to the class I-like SAM-binding methyltransferase superfamily. RNA M5U methyltransferase family.</text>
</comment>
<keyword evidence="2 6" id="KW-0489">Methyltransferase</keyword>
<keyword evidence="4 6" id="KW-0949">S-adenosyl-L-methionine</keyword>
<dbReference type="GO" id="GO:0070475">
    <property type="term" value="P:rRNA base methylation"/>
    <property type="evidence" value="ECO:0007669"/>
    <property type="project" value="TreeGrafter"/>
</dbReference>
<dbReference type="Gene3D" id="2.40.50.140">
    <property type="entry name" value="Nucleic acid-binding proteins"/>
    <property type="match status" value="1"/>
</dbReference>
<evidence type="ECO:0000256" key="4">
    <source>
        <dbReference type="ARBA" id="ARBA00022691"/>
    </source>
</evidence>
<proteinExistence type="inferred from homology"/>
<protein>
    <submittedName>
        <fullName evidence="7">23S rRNA m(5)U-1939 methyltransferase</fullName>
    </submittedName>
</protein>
<dbReference type="Gene3D" id="2.40.50.1070">
    <property type="match status" value="1"/>
</dbReference>
<dbReference type="AlphaFoldDB" id="A0A1G6NS19"/>
<keyword evidence="5" id="KW-0411">Iron-sulfur</keyword>
<feature type="binding site" evidence="6">
    <location>
        <position position="275"/>
    </location>
    <ligand>
        <name>S-adenosyl-L-methionine</name>
        <dbReference type="ChEBI" id="CHEBI:59789"/>
    </ligand>
</feature>
<feature type="binding site" evidence="6">
    <location>
        <position position="326"/>
    </location>
    <ligand>
        <name>S-adenosyl-L-methionine</name>
        <dbReference type="ChEBI" id="CHEBI:59789"/>
    </ligand>
</feature>
<sequence length="440" mass="46109">MTCMPLSSAGPSPASTPSAAETPAILDLTIEAMGAAGDGVARHAEGQVFLPLALPGEKVRARLAGKRAEVESWLDESPERVTPPCRHFPTCGGCVLQHWDLAPYAAWKRGRLVEALARAGFPDAPVAPLVMTPPQSRQRADLGLERLPDGRVQIGFHQRGTTNLVPMQECHVLRPELVALLAPLAETLRHLEGLRRLGSAVINLLASGPDILLRTDAPLSMPDRRLLAAFAADQHVPRVAWAGKGSGAEVAAQLGAVRHLLSGAEVVPAPGAFLQASAEGEAAIIAALLEGLPRKLPGRAAIADLYAGLGTLSIPLAARARVTAFEAVPEAVSALATAAGKAGLRVKPVRRDLDRQPLAGPELKEFAAVVLDPPYAGAAEQTALLARAGVPSILYVSCNPVALARDAKPLQAAGYRISAATPVDQFLWSPHLESVVAFTR</sequence>
<evidence type="ECO:0000256" key="5">
    <source>
        <dbReference type="ARBA" id="ARBA00023014"/>
    </source>
</evidence>
<keyword evidence="3 6" id="KW-0808">Transferase</keyword>
<keyword evidence="1" id="KW-0408">Iron</keyword>
<evidence type="ECO:0000256" key="6">
    <source>
        <dbReference type="PROSITE-ProRule" id="PRU01024"/>
    </source>
</evidence>
<dbReference type="CDD" id="cd02440">
    <property type="entry name" value="AdoMet_MTases"/>
    <property type="match status" value="1"/>
</dbReference>
<dbReference type="PANTHER" id="PTHR11061">
    <property type="entry name" value="RNA M5U METHYLTRANSFERASE"/>
    <property type="match status" value="1"/>
</dbReference>
<evidence type="ECO:0000256" key="3">
    <source>
        <dbReference type="ARBA" id="ARBA00022679"/>
    </source>
</evidence>
<accession>A0A1G6NS19</accession>
<evidence type="ECO:0000256" key="1">
    <source>
        <dbReference type="ARBA" id="ARBA00022485"/>
    </source>
</evidence>
<dbReference type="InterPro" id="IPR010280">
    <property type="entry name" value="U5_MeTrfase_fam"/>
</dbReference>
<feature type="binding site" evidence="6">
    <location>
        <position position="306"/>
    </location>
    <ligand>
        <name>S-adenosyl-L-methionine</name>
        <dbReference type="ChEBI" id="CHEBI:59789"/>
    </ligand>
</feature>
<dbReference type="Proteomes" id="UP000198925">
    <property type="component" value="Unassembled WGS sequence"/>
</dbReference>
<dbReference type="GO" id="GO:0051539">
    <property type="term" value="F:4 iron, 4 sulfur cluster binding"/>
    <property type="evidence" value="ECO:0007669"/>
    <property type="project" value="UniProtKB-KW"/>
</dbReference>
<feature type="binding site" evidence="6">
    <location>
        <position position="372"/>
    </location>
    <ligand>
        <name>S-adenosyl-L-methionine</name>
        <dbReference type="ChEBI" id="CHEBI:59789"/>
    </ligand>
</feature>
<dbReference type="PANTHER" id="PTHR11061:SF49">
    <property type="entry name" value="23S RRNA (URACIL(1939)-C(5))-METHYLTRANSFERASE RLMD"/>
    <property type="match status" value="1"/>
</dbReference>
<keyword evidence="1" id="KW-0004">4Fe-4S</keyword>
<evidence type="ECO:0000256" key="2">
    <source>
        <dbReference type="ARBA" id="ARBA00022603"/>
    </source>
</evidence>
<dbReference type="PROSITE" id="PS51687">
    <property type="entry name" value="SAM_MT_RNA_M5U"/>
    <property type="match status" value="1"/>
</dbReference>
<dbReference type="InterPro" id="IPR012340">
    <property type="entry name" value="NA-bd_OB-fold"/>
</dbReference>